<dbReference type="InterPro" id="IPR002885">
    <property type="entry name" value="PPR_rpt"/>
</dbReference>
<dbReference type="Gene3D" id="1.25.40.10">
    <property type="entry name" value="Tetratricopeptide repeat domain"/>
    <property type="match status" value="3"/>
</dbReference>
<dbReference type="GO" id="GO:0003723">
    <property type="term" value="F:RNA binding"/>
    <property type="evidence" value="ECO:0007669"/>
    <property type="project" value="InterPro"/>
</dbReference>
<dbReference type="Proteomes" id="UP001327560">
    <property type="component" value="Chromosome 5"/>
</dbReference>
<proteinExistence type="predicted"/>
<evidence type="ECO:0000256" key="2">
    <source>
        <dbReference type="PROSITE-ProRule" id="PRU00708"/>
    </source>
</evidence>
<dbReference type="Pfam" id="PF13041">
    <property type="entry name" value="PPR_2"/>
    <property type="match status" value="1"/>
</dbReference>
<dbReference type="InterPro" id="IPR046960">
    <property type="entry name" value="PPR_At4g14850-like_plant"/>
</dbReference>
<feature type="repeat" description="PPR" evidence="2">
    <location>
        <begin position="289"/>
        <end position="323"/>
    </location>
</feature>
<evidence type="ECO:0000256" key="1">
    <source>
        <dbReference type="ARBA" id="ARBA00022737"/>
    </source>
</evidence>
<dbReference type="PANTHER" id="PTHR24015:SF1693">
    <property type="entry name" value="DYW DOMAIN-CONTAINING PROTEIN"/>
    <property type="match status" value="1"/>
</dbReference>
<accession>A0AAQ3QBE5</accession>
<organism evidence="3 4">
    <name type="scientific">Canna indica</name>
    <name type="common">Indian-shot</name>
    <dbReference type="NCBI Taxonomy" id="4628"/>
    <lineage>
        <taxon>Eukaryota</taxon>
        <taxon>Viridiplantae</taxon>
        <taxon>Streptophyta</taxon>
        <taxon>Embryophyta</taxon>
        <taxon>Tracheophyta</taxon>
        <taxon>Spermatophyta</taxon>
        <taxon>Magnoliopsida</taxon>
        <taxon>Liliopsida</taxon>
        <taxon>Zingiberales</taxon>
        <taxon>Cannaceae</taxon>
        <taxon>Canna</taxon>
    </lineage>
</organism>
<keyword evidence="4" id="KW-1185">Reference proteome</keyword>
<dbReference type="EMBL" id="CP136894">
    <property type="protein sequence ID" value="WOL06531.1"/>
    <property type="molecule type" value="Genomic_DNA"/>
</dbReference>
<dbReference type="AlphaFoldDB" id="A0AAQ3QBE5"/>
<dbReference type="InterPro" id="IPR011990">
    <property type="entry name" value="TPR-like_helical_dom_sf"/>
</dbReference>
<dbReference type="GO" id="GO:0005739">
    <property type="term" value="C:mitochondrion"/>
    <property type="evidence" value="ECO:0007669"/>
    <property type="project" value="TreeGrafter"/>
</dbReference>
<dbReference type="NCBIfam" id="TIGR00756">
    <property type="entry name" value="PPR"/>
    <property type="match status" value="3"/>
</dbReference>
<sequence>MFVGFKCHKSRHLSEHLKLFSSVALSLARFLDACADDAAVPATHACLIKVYDSTASSSSSLWNKLLRFYSTRGLLREAQHLFDEIPSRDAVSYNTLISSHARDGRDSSEILRLYKRMLRENIQPDHITLPALLSVSSNLVEQIHSQSVKLGLNSNAFVGGAMVKGYERCRGLDEAIRAFEEIKELDSVSWNIVIDVCARRGSKRHAVDMFSRMQLEGGGSVDSFTLTSVLKTCSEKGDLSLGMQLHGCSWKAGLVYDTPISNALITMYMKCGGRVDSALEVFRGILFPNIISWSAIIAGLVQNGLAKEAACFYCEMVRKGMMENEFCFASLVPAFVICSQNMETMAIYEVRNITGKRKTCQHMNDGTLLLHKRANFFMYQLPKERYMHTQNQKVQESGYTNIGHQKNGDLMCLLQGIKHVLPAANFTVTVPLK</sequence>
<dbReference type="PROSITE" id="PS51375">
    <property type="entry name" value="PPR"/>
    <property type="match status" value="3"/>
</dbReference>
<evidence type="ECO:0000313" key="3">
    <source>
        <dbReference type="EMBL" id="WOL06531.1"/>
    </source>
</evidence>
<keyword evidence="1" id="KW-0677">Repeat</keyword>
<feature type="repeat" description="PPR" evidence="2">
    <location>
        <begin position="89"/>
        <end position="124"/>
    </location>
</feature>
<name>A0AAQ3QBE5_9LILI</name>
<reference evidence="3 4" key="1">
    <citation type="submission" date="2023-10" db="EMBL/GenBank/DDBJ databases">
        <title>Chromosome-scale genome assembly provides insights into flower coloration mechanisms of Canna indica.</title>
        <authorList>
            <person name="Li C."/>
        </authorList>
    </citation>
    <scope>NUCLEOTIDE SEQUENCE [LARGE SCALE GENOMIC DNA]</scope>
    <source>
        <tissue evidence="3">Flower</tissue>
    </source>
</reference>
<protein>
    <submittedName>
        <fullName evidence="3">Pentatricopeptide repeat-containing protein</fullName>
    </submittedName>
</protein>
<evidence type="ECO:0000313" key="4">
    <source>
        <dbReference type="Proteomes" id="UP001327560"/>
    </source>
</evidence>
<dbReference type="Pfam" id="PF01535">
    <property type="entry name" value="PPR"/>
    <property type="match status" value="4"/>
</dbReference>
<feature type="repeat" description="PPR" evidence="2">
    <location>
        <begin position="186"/>
        <end position="220"/>
    </location>
</feature>
<dbReference type="PANTHER" id="PTHR24015">
    <property type="entry name" value="OS07G0578800 PROTEIN-RELATED"/>
    <property type="match status" value="1"/>
</dbReference>
<gene>
    <name evidence="3" type="ORF">Cni_G15265</name>
</gene>
<dbReference type="GO" id="GO:0009451">
    <property type="term" value="P:RNA modification"/>
    <property type="evidence" value="ECO:0007669"/>
    <property type="project" value="InterPro"/>
</dbReference>